<dbReference type="InterPro" id="IPR003661">
    <property type="entry name" value="HisK_dim/P_dom"/>
</dbReference>
<keyword evidence="8" id="KW-1133">Transmembrane helix</keyword>
<dbReference type="Pfam" id="PF00512">
    <property type="entry name" value="HisKA"/>
    <property type="match status" value="1"/>
</dbReference>
<keyword evidence="5" id="KW-0418">Kinase</keyword>
<dbReference type="GO" id="GO:0000155">
    <property type="term" value="F:phosphorelay sensor kinase activity"/>
    <property type="evidence" value="ECO:0007669"/>
    <property type="project" value="InterPro"/>
</dbReference>
<dbReference type="Gene3D" id="3.30.565.10">
    <property type="entry name" value="Histidine kinase-like ATPase, C-terminal domain"/>
    <property type="match status" value="1"/>
</dbReference>
<evidence type="ECO:0000256" key="8">
    <source>
        <dbReference type="SAM" id="Phobius"/>
    </source>
</evidence>
<evidence type="ECO:0000259" key="9">
    <source>
        <dbReference type="PROSITE" id="PS50109"/>
    </source>
</evidence>
<feature type="transmembrane region" description="Helical" evidence="8">
    <location>
        <begin position="171"/>
        <end position="193"/>
    </location>
</feature>
<dbReference type="InterPro" id="IPR005467">
    <property type="entry name" value="His_kinase_dom"/>
</dbReference>
<evidence type="ECO:0000256" key="6">
    <source>
        <dbReference type="ARBA" id="ARBA00023012"/>
    </source>
</evidence>
<keyword evidence="4 10" id="KW-0808">Transferase</keyword>
<protein>
    <recommendedName>
        <fullName evidence="2">histidine kinase</fullName>
        <ecNumber evidence="2">2.7.13.3</ecNumber>
    </recommendedName>
</protein>
<evidence type="ECO:0000256" key="7">
    <source>
        <dbReference type="ARBA" id="ARBA00023136"/>
    </source>
</evidence>
<dbReference type="SMART" id="SM00387">
    <property type="entry name" value="HATPase_c"/>
    <property type="match status" value="1"/>
</dbReference>
<dbReference type="SUPFAM" id="SSF47384">
    <property type="entry name" value="Homodimeric domain of signal transducing histidine kinase"/>
    <property type="match status" value="1"/>
</dbReference>
<sequence length="604" mass="66831">MTVFKKSLLTLGLIALCFSVVLVVSMLVFMNSLYYEINTAGLRNASKTLMTAIGGDRLKEIFAANGSDETDLGKINLPVSENDTYRLTLIAPSGYVLWDSHVTGRMVNHIDRGEIVSALEGSEKGARRNSISAGMKFLYYALPVFDDDKNVIGVFRLSLSVPGFAARLSSVFFPFFVFAFLMAVAVFWAIYAFSRSLSLSLDRLVDITRAGALLLSGPEAGEPIAPEFRSLEKAIRAMTSELNFRLEQAKAEGHRLEAILNGMTEAVFAMDSSLKLHMVNPRAKKLFDLEGRDINSLTLLEATHSTELVEAAKKALNTDSNLETELTFRTGAEQQFLVFAAPLNASNGRSSHNSGVVLVLQEITRLIKLERIRKDFVENVSHELRTPIQLIKGFSETLLDFISESDITANTGDMKQIIHFIEIIRKNAGTMENLTNDLLVLADLENSTNNVREKEEEKIISLVNEAVSSVEPQAKRKKIEINVNCPDDLKAVVHGSFIIQALINMTDNAIKYSSPKSKVWVSANRENNELVLQVRDKGIGIPAEHLERIFERFYRVDRSRSKEAGGTGLGLSIVRHVALLHNGRAEAESHAGEGSVFRIRIPGV</sequence>
<dbReference type="AlphaFoldDB" id="A0A806JZD1"/>
<dbReference type="InterPro" id="IPR003594">
    <property type="entry name" value="HATPase_dom"/>
</dbReference>
<dbReference type="PANTHER" id="PTHR45453:SF1">
    <property type="entry name" value="PHOSPHATE REGULON SENSOR PROTEIN PHOR"/>
    <property type="match status" value="1"/>
</dbReference>
<accession>A0A806JZD1</accession>
<dbReference type="FunFam" id="1.10.287.130:FF:000001">
    <property type="entry name" value="Two-component sensor histidine kinase"/>
    <property type="match status" value="1"/>
</dbReference>
<dbReference type="SMART" id="SM00388">
    <property type="entry name" value="HisKA"/>
    <property type="match status" value="1"/>
</dbReference>
<dbReference type="CDD" id="cd00075">
    <property type="entry name" value="HATPase"/>
    <property type="match status" value="1"/>
</dbReference>
<dbReference type="InterPro" id="IPR036890">
    <property type="entry name" value="HATPase_C_sf"/>
</dbReference>
<dbReference type="InterPro" id="IPR004358">
    <property type="entry name" value="Sig_transdc_His_kin-like_C"/>
</dbReference>
<dbReference type="CDD" id="cd00082">
    <property type="entry name" value="HisKA"/>
    <property type="match status" value="1"/>
</dbReference>
<dbReference type="GO" id="GO:0005886">
    <property type="term" value="C:plasma membrane"/>
    <property type="evidence" value="ECO:0007669"/>
    <property type="project" value="TreeGrafter"/>
</dbReference>
<dbReference type="Gene3D" id="3.30.450.20">
    <property type="entry name" value="PAS domain"/>
    <property type="match status" value="1"/>
</dbReference>
<feature type="domain" description="Histidine kinase" evidence="9">
    <location>
        <begin position="379"/>
        <end position="604"/>
    </location>
</feature>
<comment type="catalytic activity">
    <reaction evidence="1">
        <text>ATP + protein L-histidine = ADP + protein N-phospho-L-histidine.</text>
        <dbReference type="EC" id="2.7.13.3"/>
    </reaction>
</comment>
<dbReference type="InterPro" id="IPR035965">
    <property type="entry name" value="PAS-like_dom_sf"/>
</dbReference>
<dbReference type="PANTHER" id="PTHR45453">
    <property type="entry name" value="PHOSPHATE REGULON SENSOR PROTEIN PHOR"/>
    <property type="match status" value="1"/>
</dbReference>
<dbReference type="GO" id="GO:0016036">
    <property type="term" value="P:cellular response to phosphate starvation"/>
    <property type="evidence" value="ECO:0007669"/>
    <property type="project" value="TreeGrafter"/>
</dbReference>
<dbReference type="GO" id="GO:0004721">
    <property type="term" value="F:phosphoprotein phosphatase activity"/>
    <property type="evidence" value="ECO:0007669"/>
    <property type="project" value="TreeGrafter"/>
</dbReference>
<dbReference type="SUPFAM" id="SSF55874">
    <property type="entry name" value="ATPase domain of HSP90 chaperone/DNA topoisomerase II/histidine kinase"/>
    <property type="match status" value="1"/>
</dbReference>
<dbReference type="FunFam" id="3.30.565.10:FF:000006">
    <property type="entry name" value="Sensor histidine kinase WalK"/>
    <property type="match status" value="1"/>
</dbReference>
<evidence type="ECO:0000256" key="5">
    <source>
        <dbReference type="ARBA" id="ARBA00022777"/>
    </source>
</evidence>
<evidence type="ECO:0000313" key="10">
    <source>
        <dbReference type="EMBL" id="AGS52562.1"/>
    </source>
</evidence>
<feature type="transmembrane region" description="Helical" evidence="8">
    <location>
        <begin position="7"/>
        <end position="29"/>
    </location>
</feature>
<dbReference type="Gene3D" id="1.10.287.130">
    <property type="match status" value="1"/>
</dbReference>
<proteinExistence type="predicted"/>
<keyword evidence="7 8" id="KW-0472">Membrane</keyword>
<evidence type="ECO:0000256" key="4">
    <source>
        <dbReference type="ARBA" id="ARBA00022679"/>
    </source>
</evidence>
<dbReference type="InterPro" id="IPR050351">
    <property type="entry name" value="BphY/WalK/GraS-like"/>
</dbReference>
<name>A0A806JZD1_9BACT</name>
<keyword evidence="8" id="KW-0812">Transmembrane</keyword>
<dbReference type="Pfam" id="PF02518">
    <property type="entry name" value="HATPase_c"/>
    <property type="match status" value="1"/>
</dbReference>
<dbReference type="SUPFAM" id="SSF55785">
    <property type="entry name" value="PYP-like sensor domain (PAS domain)"/>
    <property type="match status" value="1"/>
</dbReference>
<keyword evidence="3" id="KW-0597">Phosphoprotein</keyword>
<keyword evidence="6" id="KW-0902">Two-component regulatory system</keyword>
<dbReference type="InterPro" id="IPR036097">
    <property type="entry name" value="HisK_dim/P_sf"/>
</dbReference>
<dbReference type="EC" id="2.7.13.3" evidence="2"/>
<evidence type="ECO:0000256" key="3">
    <source>
        <dbReference type="ARBA" id="ARBA00022553"/>
    </source>
</evidence>
<evidence type="ECO:0000256" key="2">
    <source>
        <dbReference type="ARBA" id="ARBA00012438"/>
    </source>
</evidence>
<reference evidence="10" key="1">
    <citation type="submission" date="2012-03" db="EMBL/GenBank/DDBJ databases">
        <title>Functional metagenomics reveals considerable lignocellulase gene clusters in the gut microbiome of a wood-feeding higher termite.</title>
        <authorList>
            <person name="Liu N."/>
        </authorList>
    </citation>
    <scope>NUCLEOTIDE SEQUENCE</scope>
</reference>
<dbReference type="PROSITE" id="PS50109">
    <property type="entry name" value="HIS_KIN"/>
    <property type="match status" value="1"/>
</dbReference>
<dbReference type="PRINTS" id="PR00344">
    <property type="entry name" value="BCTRLSENSOR"/>
</dbReference>
<evidence type="ECO:0000256" key="1">
    <source>
        <dbReference type="ARBA" id="ARBA00000085"/>
    </source>
</evidence>
<dbReference type="EMBL" id="JQ844201">
    <property type="protein sequence ID" value="AGS52562.1"/>
    <property type="molecule type" value="Genomic_DNA"/>
</dbReference>
<organism evidence="10">
    <name type="scientific">uncultured bacterium contig00023</name>
    <dbReference type="NCBI Taxonomy" id="1181512"/>
    <lineage>
        <taxon>Bacteria</taxon>
        <taxon>environmental samples</taxon>
    </lineage>
</organism>